<evidence type="ECO:0000313" key="1">
    <source>
        <dbReference type="EMBL" id="CAN0569927.1"/>
    </source>
</evidence>
<dbReference type="Proteomes" id="UP001162501">
    <property type="component" value="Chromosome 9"/>
</dbReference>
<sequence length="185" mass="20185">MCMDPPAYTYHSVLRVLYNSPAVYTQPPCFIPSPPCKHSPPMYTQHPHVYPAPHHVYRYSLHQCTDSRDLHGYQCAQLSQAPTDITAKQGHRYMGAHTCMLGTYPPRGPRDWETSPNLTAGHAQARPAAQGPQTSLLSLLGCSLGGLCPAWQAPPLSSPSDSHCGRMPLRAGVCMPLCPSTLPRG</sequence>
<evidence type="ECO:0000313" key="2">
    <source>
        <dbReference type="Proteomes" id="UP001162501"/>
    </source>
</evidence>
<reference evidence="1" key="1">
    <citation type="submission" date="2023-05" db="EMBL/GenBank/DDBJ databases">
        <authorList>
            <consortium name="ELIXIR-Norway"/>
        </authorList>
    </citation>
    <scope>NUCLEOTIDE SEQUENCE</scope>
</reference>
<gene>
    <name evidence="1" type="ORF">MRATA1EN22A_LOCUS28056</name>
</gene>
<dbReference type="EMBL" id="OX596093">
    <property type="protein sequence ID" value="CAN0569927.1"/>
    <property type="molecule type" value="Genomic_DNA"/>
</dbReference>
<organism evidence="1 2">
    <name type="scientific">Rangifer tarandus platyrhynchus</name>
    <name type="common">Svalbard reindeer</name>
    <dbReference type="NCBI Taxonomy" id="3082113"/>
    <lineage>
        <taxon>Eukaryota</taxon>
        <taxon>Metazoa</taxon>
        <taxon>Chordata</taxon>
        <taxon>Craniata</taxon>
        <taxon>Vertebrata</taxon>
        <taxon>Euteleostomi</taxon>
        <taxon>Mammalia</taxon>
        <taxon>Eutheria</taxon>
        <taxon>Laurasiatheria</taxon>
        <taxon>Artiodactyla</taxon>
        <taxon>Ruminantia</taxon>
        <taxon>Pecora</taxon>
        <taxon>Cervidae</taxon>
        <taxon>Odocoileinae</taxon>
        <taxon>Rangifer</taxon>
    </lineage>
</organism>
<name>A0AC60A8G6_RANTA</name>
<reference evidence="1" key="2">
    <citation type="submission" date="2025-03" db="EMBL/GenBank/DDBJ databases">
        <authorList>
            <consortium name="ELIXIR-Norway"/>
            <consortium name="Elixir Norway"/>
        </authorList>
    </citation>
    <scope>NUCLEOTIDE SEQUENCE</scope>
</reference>
<accession>A0AC60A8G6</accession>
<proteinExistence type="predicted"/>
<protein>
    <submittedName>
        <fullName evidence="1">Uncharacterized protein</fullName>
    </submittedName>
</protein>